<protein>
    <submittedName>
        <fullName evidence="1">Uncharacterized protein</fullName>
    </submittedName>
</protein>
<evidence type="ECO:0000313" key="2">
    <source>
        <dbReference type="Proteomes" id="UP000180246"/>
    </source>
</evidence>
<reference evidence="1 2" key="1">
    <citation type="submission" date="2014-10" db="EMBL/GenBank/DDBJ databases">
        <authorList>
            <person name="Seo M.-J."/>
            <person name="Seok Y.J."/>
            <person name="Cha I.-T."/>
        </authorList>
    </citation>
    <scope>NUCLEOTIDE SEQUENCE [LARGE SCALE GENOMIC DNA]</scope>
    <source>
        <strain evidence="1 2">NEU</strain>
    </source>
</reference>
<dbReference type="EMBL" id="JRYB01000001">
    <property type="protein sequence ID" value="OIJ43583.1"/>
    <property type="molecule type" value="Genomic_DNA"/>
</dbReference>
<evidence type="ECO:0000313" key="1">
    <source>
        <dbReference type="EMBL" id="OIJ43583.1"/>
    </source>
</evidence>
<gene>
    <name evidence="1" type="ORF">LO55_229</name>
</gene>
<dbReference type="AlphaFoldDB" id="A0A1S2NFF6"/>
<dbReference type="Proteomes" id="UP000180246">
    <property type="component" value="Unassembled WGS sequence"/>
</dbReference>
<accession>A0A1S2NFF6</accession>
<proteinExistence type="predicted"/>
<organism evidence="1 2">
    <name type="scientific">Massilia timonae</name>
    <dbReference type="NCBI Taxonomy" id="47229"/>
    <lineage>
        <taxon>Bacteria</taxon>
        <taxon>Pseudomonadati</taxon>
        <taxon>Pseudomonadota</taxon>
        <taxon>Betaproteobacteria</taxon>
        <taxon>Burkholderiales</taxon>
        <taxon>Oxalobacteraceae</taxon>
        <taxon>Telluria group</taxon>
        <taxon>Massilia</taxon>
    </lineage>
</organism>
<name>A0A1S2NFF6_9BURK</name>
<comment type="caution">
    <text evidence="1">The sequence shown here is derived from an EMBL/GenBank/DDBJ whole genome shotgun (WGS) entry which is preliminary data.</text>
</comment>
<sequence length="332" mass="36172">MQSVQAEYGQKFAAQQQAVEQRANQIKQDTPDPSSTEVLVNGTIEFRSKLREFSFDVPQVTMVTKKMAMDLPQVESKVQDYSMNVPVVRMELQCVAGPPVVVVEWKMCQVGFAKFKCNPSTTVKPGKEVCTHVPKTYSERRDVRFNVPQVKMARTDWSMSVPQVKMATQSLKFNVPEIVLKDVQGELRDTQREAQKLGVQAEKDANALGMAMNNEIKSASSEMISGAFACRATELDSAIKKATDEIEVHEAGIVASLNQARSVGATEIAKKYESTLKELSGMKAKLAKDHTEARKSMADEEKAALAQVTVNAGGAVIATGPEVPATGIGGSN</sequence>